<name>A0ABV9MFK3_9MICC</name>
<evidence type="ECO:0000256" key="2">
    <source>
        <dbReference type="ARBA" id="ARBA00023125"/>
    </source>
</evidence>
<dbReference type="Proteomes" id="UP001595884">
    <property type="component" value="Unassembled WGS sequence"/>
</dbReference>
<dbReference type="CDD" id="cd05013">
    <property type="entry name" value="SIS_RpiR"/>
    <property type="match status" value="1"/>
</dbReference>
<dbReference type="EMBL" id="JBHSHE010000003">
    <property type="protein sequence ID" value="MFC4714651.1"/>
    <property type="molecule type" value="Genomic_DNA"/>
</dbReference>
<dbReference type="Pfam" id="PF01418">
    <property type="entry name" value="HTH_6"/>
    <property type="match status" value="1"/>
</dbReference>
<keyword evidence="2" id="KW-0238">DNA-binding</keyword>
<reference evidence="8" key="1">
    <citation type="journal article" date="2019" name="Int. J. Syst. Evol. Microbiol.">
        <title>The Global Catalogue of Microorganisms (GCM) 10K type strain sequencing project: providing services to taxonomists for standard genome sequencing and annotation.</title>
        <authorList>
            <consortium name="The Broad Institute Genomics Platform"/>
            <consortium name="The Broad Institute Genome Sequencing Center for Infectious Disease"/>
            <person name="Wu L."/>
            <person name="Ma J."/>
        </authorList>
    </citation>
    <scope>NUCLEOTIDE SEQUENCE [LARGE SCALE GENOMIC DNA]</scope>
    <source>
        <strain evidence="8">CGMCC 1.12849</strain>
    </source>
</reference>
<evidence type="ECO:0000256" key="4">
    <source>
        <dbReference type="SAM" id="MobiDB-lite"/>
    </source>
</evidence>
<dbReference type="InterPro" id="IPR009057">
    <property type="entry name" value="Homeodomain-like_sf"/>
</dbReference>
<feature type="domain" description="SIS" evidence="6">
    <location>
        <begin position="153"/>
        <end position="291"/>
    </location>
</feature>
<sequence length="316" mass="32881">MTPPQTHMTAPAILAHLRSAAMALVPAERRVAEVLLARLAEVPGYSAQDVAGAAGCSTATVVRACQRLGFTGYQQFRTEITRHAVALAELDPGARESRQDDVEPGPGAVLREDSVAPGLPGDQEKLLEQVFAAAREDLQATQAMLDRAEFTRAVDMLSTAGTILMLGTGGSSIPAQDAALRFTMAGRQATAPSDVLAQQFTARLLEREDVCVAISFSGANRHTLDAVDAARLAGARVVAVTSTGLSPLAKLADACLVTGTASAASEILSSRVAHMLVLNALNLAVQQRAGQPGFGPSKALAGLLSRTLQGHEEALD</sequence>
<dbReference type="InterPro" id="IPR001347">
    <property type="entry name" value="SIS_dom"/>
</dbReference>
<feature type="compositionally biased region" description="Basic and acidic residues" evidence="4">
    <location>
        <begin position="92"/>
        <end position="101"/>
    </location>
</feature>
<dbReference type="SUPFAM" id="SSF53697">
    <property type="entry name" value="SIS domain"/>
    <property type="match status" value="1"/>
</dbReference>
<dbReference type="SUPFAM" id="SSF46689">
    <property type="entry name" value="Homeodomain-like"/>
    <property type="match status" value="1"/>
</dbReference>
<evidence type="ECO:0000259" key="5">
    <source>
        <dbReference type="PROSITE" id="PS51071"/>
    </source>
</evidence>
<evidence type="ECO:0000256" key="1">
    <source>
        <dbReference type="ARBA" id="ARBA00023015"/>
    </source>
</evidence>
<keyword evidence="1" id="KW-0805">Transcription regulation</keyword>
<evidence type="ECO:0000313" key="8">
    <source>
        <dbReference type="Proteomes" id="UP001595884"/>
    </source>
</evidence>
<dbReference type="InterPro" id="IPR046348">
    <property type="entry name" value="SIS_dom_sf"/>
</dbReference>
<feature type="domain" description="HTH rpiR-type" evidence="5">
    <location>
        <begin position="11"/>
        <end position="87"/>
    </location>
</feature>
<comment type="caution">
    <text evidence="7">The sequence shown here is derived from an EMBL/GenBank/DDBJ whole genome shotgun (WGS) entry which is preliminary data.</text>
</comment>
<gene>
    <name evidence="7" type="ORF">ACFO7V_00615</name>
</gene>
<accession>A0ABV9MFK3</accession>
<organism evidence="7 8">
    <name type="scientific">Glutamicibacter bergerei</name>
    <dbReference type="NCBI Taxonomy" id="256702"/>
    <lineage>
        <taxon>Bacteria</taxon>
        <taxon>Bacillati</taxon>
        <taxon>Actinomycetota</taxon>
        <taxon>Actinomycetes</taxon>
        <taxon>Micrococcales</taxon>
        <taxon>Micrococcaceae</taxon>
        <taxon>Glutamicibacter</taxon>
    </lineage>
</organism>
<dbReference type="InterPro" id="IPR000281">
    <property type="entry name" value="HTH_RpiR"/>
</dbReference>
<keyword evidence="8" id="KW-1185">Reference proteome</keyword>
<dbReference type="Gene3D" id="3.40.50.10490">
    <property type="entry name" value="Glucose-6-phosphate isomerase like protein, domain 1"/>
    <property type="match status" value="1"/>
</dbReference>
<dbReference type="InterPro" id="IPR036388">
    <property type="entry name" value="WH-like_DNA-bd_sf"/>
</dbReference>
<keyword evidence="3" id="KW-0804">Transcription</keyword>
<dbReference type="Pfam" id="PF01380">
    <property type="entry name" value="SIS"/>
    <property type="match status" value="1"/>
</dbReference>
<dbReference type="PANTHER" id="PTHR30514:SF1">
    <property type="entry name" value="HTH-TYPE TRANSCRIPTIONAL REGULATOR HEXR-RELATED"/>
    <property type="match status" value="1"/>
</dbReference>
<dbReference type="PROSITE" id="PS51464">
    <property type="entry name" value="SIS"/>
    <property type="match status" value="1"/>
</dbReference>
<evidence type="ECO:0000313" key="7">
    <source>
        <dbReference type="EMBL" id="MFC4714651.1"/>
    </source>
</evidence>
<dbReference type="InterPro" id="IPR047640">
    <property type="entry name" value="RpiR-like"/>
</dbReference>
<protein>
    <submittedName>
        <fullName evidence="7">MurR/RpiR family transcriptional regulator</fullName>
    </submittedName>
</protein>
<evidence type="ECO:0000256" key="3">
    <source>
        <dbReference type="ARBA" id="ARBA00023163"/>
    </source>
</evidence>
<evidence type="ECO:0000259" key="6">
    <source>
        <dbReference type="PROSITE" id="PS51464"/>
    </source>
</evidence>
<dbReference type="InterPro" id="IPR035472">
    <property type="entry name" value="RpiR-like_SIS"/>
</dbReference>
<proteinExistence type="predicted"/>
<feature type="region of interest" description="Disordered" evidence="4">
    <location>
        <begin position="91"/>
        <end position="119"/>
    </location>
</feature>
<dbReference type="PANTHER" id="PTHR30514">
    <property type="entry name" value="GLUCOKINASE"/>
    <property type="match status" value="1"/>
</dbReference>
<dbReference type="Gene3D" id="1.10.10.10">
    <property type="entry name" value="Winged helix-like DNA-binding domain superfamily/Winged helix DNA-binding domain"/>
    <property type="match status" value="1"/>
</dbReference>
<dbReference type="PROSITE" id="PS51071">
    <property type="entry name" value="HTH_RPIR"/>
    <property type="match status" value="1"/>
</dbReference>